<protein>
    <recommendedName>
        <fullName evidence="1">Putative auto-transporter adhesin head GIN domain-containing protein</fullName>
    </recommendedName>
</protein>
<dbReference type="PANTHER" id="PTHR39200:SF1">
    <property type="entry name" value="AUTO-TRANSPORTER ADHESIN HEAD GIN DOMAIN-CONTAINING PROTEIN-RELATED"/>
    <property type="match status" value="1"/>
</dbReference>
<comment type="caution">
    <text evidence="2">The sequence shown here is derived from an EMBL/GenBank/DDBJ whole genome shotgun (WGS) entry which is preliminary data.</text>
</comment>
<evidence type="ECO:0000313" key="2">
    <source>
        <dbReference type="EMBL" id="GAH96846.1"/>
    </source>
</evidence>
<proteinExistence type="predicted"/>
<dbReference type="Pfam" id="PF10988">
    <property type="entry name" value="DUF2807"/>
    <property type="match status" value="1"/>
</dbReference>
<dbReference type="EMBL" id="BARV01001492">
    <property type="protein sequence ID" value="GAH96846.1"/>
    <property type="molecule type" value="Genomic_DNA"/>
</dbReference>
<accession>X1JQ19</accession>
<organism evidence="2">
    <name type="scientific">marine sediment metagenome</name>
    <dbReference type="NCBI Taxonomy" id="412755"/>
    <lineage>
        <taxon>unclassified sequences</taxon>
        <taxon>metagenomes</taxon>
        <taxon>ecological metagenomes</taxon>
    </lineage>
</organism>
<feature type="domain" description="Putative auto-transporter adhesin head GIN" evidence="1">
    <location>
        <begin position="1"/>
        <end position="164"/>
    </location>
</feature>
<sequence>DEESLVIEADDNIIPLIRADVSGDRLTIGFKRGYSFIPAAKIKFHLTVIDLDKISISGAGDINCDDFNTDELEFDISGVGDIDFNINAERIETTSSGAGDITLTGKVDNQDIDISGVGKYDAEELESRECSISLSGAGSATVNASEELDINISGVGNVYYVGSPHVEQDISGLGRVKSID</sequence>
<gene>
    <name evidence="2" type="ORF">S06H3_04297</name>
</gene>
<dbReference type="AlphaFoldDB" id="X1JQ19"/>
<dbReference type="InterPro" id="IPR021255">
    <property type="entry name" value="DUF2807"/>
</dbReference>
<evidence type="ECO:0000259" key="1">
    <source>
        <dbReference type="Pfam" id="PF10988"/>
    </source>
</evidence>
<name>X1JQ19_9ZZZZ</name>
<feature type="non-terminal residue" evidence="2">
    <location>
        <position position="1"/>
    </location>
</feature>
<dbReference type="PANTHER" id="PTHR39200">
    <property type="entry name" value="HYPOTHETICAL EXPORTED PROTEIN"/>
    <property type="match status" value="1"/>
</dbReference>
<dbReference type="Gene3D" id="2.160.20.120">
    <property type="match status" value="1"/>
</dbReference>
<reference evidence="2" key="1">
    <citation type="journal article" date="2014" name="Front. Microbiol.">
        <title>High frequency of phylogenetically diverse reductive dehalogenase-homologous genes in deep subseafloor sedimentary metagenomes.</title>
        <authorList>
            <person name="Kawai M."/>
            <person name="Futagami T."/>
            <person name="Toyoda A."/>
            <person name="Takaki Y."/>
            <person name="Nishi S."/>
            <person name="Hori S."/>
            <person name="Arai W."/>
            <person name="Tsubouchi T."/>
            <person name="Morono Y."/>
            <person name="Uchiyama I."/>
            <person name="Ito T."/>
            <person name="Fujiyama A."/>
            <person name="Inagaki F."/>
            <person name="Takami H."/>
        </authorList>
    </citation>
    <scope>NUCLEOTIDE SEQUENCE</scope>
    <source>
        <strain evidence="2">Expedition CK06-06</strain>
    </source>
</reference>